<dbReference type="InterPro" id="IPR001173">
    <property type="entry name" value="Glyco_trans_2-like"/>
</dbReference>
<dbReference type="SUPFAM" id="SSF53335">
    <property type="entry name" value="S-adenosyl-L-methionine-dependent methyltransferases"/>
    <property type="match status" value="1"/>
</dbReference>
<dbReference type="Gene3D" id="3.40.50.150">
    <property type="entry name" value="Vaccinia Virus protein VP39"/>
    <property type="match status" value="1"/>
</dbReference>
<dbReference type="GO" id="GO:0016740">
    <property type="term" value="F:transferase activity"/>
    <property type="evidence" value="ECO:0007669"/>
    <property type="project" value="UniProtKB-KW"/>
</dbReference>
<keyword evidence="3" id="KW-1185">Reference proteome</keyword>
<dbReference type="InterPro" id="IPR029063">
    <property type="entry name" value="SAM-dependent_MTases_sf"/>
</dbReference>
<proteinExistence type="predicted"/>
<dbReference type="PANTHER" id="PTHR48090:SF7">
    <property type="entry name" value="RFBJ PROTEIN"/>
    <property type="match status" value="1"/>
</dbReference>
<dbReference type="PANTHER" id="PTHR48090">
    <property type="entry name" value="UNDECAPRENYL-PHOSPHATE 4-DEOXY-4-FORMAMIDO-L-ARABINOSE TRANSFERASE-RELATED"/>
    <property type="match status" value="1"/>
</dbReference>
<name>A0A7Y0DX03_9PROT</name>
<evidence type="ECO:0000259" key="1">
    <source>
        <dbReference type="Pfam" id="PF00535"/>
    </source>
</evidence>
<keyword evidence="2" id="KW-0808">Transferase</keyword>
<dbReference type="Gene3D" id="3.90.550.10">
    <property type="entry name" value="Spore Coat Polysaccharide Biosynthesis Protein SpsA, Chain A"/>
    <property type="match status" value="1"/>
</dbReference>
<dbReference type="CDD" id="cd02440">
    <property type="entry name" value="AdoMet_MTases"/>
    <property type="match status" value="1"/>
</dbReference>
<evidence type="ECO:0000313" key="2">
    <source>
        <dbReference type="EMBL" id="NMM43152.1"/>
    </source>
</evidence>
<dbReference type="Pfam" id="PF13489">
    <property type="entry name" value="Methyltransf_23"/>
    <property type="match status" value="1"/>
</dbReference>
<gene>
    <name evidence="2" type="ORF">HH303_01595</name>
</gene>
<dbReference type="InterPro" id="IPR050256">
    <property type="entry name" value="Glycosyltransferase_2"/>
</dbReference>
<dbReference type="AlphaFoldDB" id="A0A7Y0DX03"/>
<dbReference type="Proteomes" id="UP000539372">
    <property type="component" value="Unassembled WGS sequence"/>
</dbReference>
<dbReference type="EMBL" id="JABBNT010000001">
    <property type="protein sequence ID" value="NMM43152.1"/>
    <property type="molecule type" value="Genomic_DNA"/>
</dbReference>
<dbReference type="InterPro" id="IPR029044">
    <property type="entry name" value="Nucleotide-diphossugar_trans"/>
</dbReference>
<dbReference type="CDD" id="cd04179">
    <property type="entry name" value="DPM_DPG-synthase_like"/>
    <property type="match status" value="1"/>
</dbReference>
<comment type="caution">
    <text evidence="2">The sequence shown here is derived from an EMBL/GenBank/DDBJ whole genome shotgun (WGS) entry which is preliminary data.</text>
</comment>
<accession>A0A7Y0DX03</accession>
<protein>
    <submittedName>
        <fullName evidence="2">Glycosyltransferase</fullName>
    </submittedName>
</protein>
<dbReference type="Pfam" id="PF00535">
    <property type="entry name" value="Glycos_transf_2"/>
    <property type="match status" value="1"/>
</dbReference>
<reference evidence="2 3" key="1">
    <citation type="submission" date="2020-04" db="EMBL/GenBank/DDBJ databases">
        <title>Rhodospirillaceae bacterium KN72 isolated from deep sea.</title>
        <authorList>
            <person name="Zhang D.-C."/>
        </authorList>
    </citation>
    <scope>NUCLEOTIDE SEQUENCE [LARGE SCALE GENOMIC DNA]</scope>
    <source>
        <strain evidence="2 3">KN72</strain>
    </source>
</reference>
<dbReference type="SUPFAM" id="SSF53448">
    <property type="entry name" value="Nucleotide-diphospho-sugar transferases"/>
    <property type="match status" value="1"/>
</dbReference>
<feature type="domain" description="Glycosyltransferase 2-like" evidence="1">
    <location>
        <begin position="246"/>
        <end position="385"/>
    </location>
</feature>
<evidence type="ECO:0000313" key="3">
    <source>
        <dbReference type="Proteomes" id="UP000539372"/>
    </source>
</evidence>
<sequence>MSARKAAILSHIDGIATQRDRWRDRNSGFYADDMNFLKFLIPEGARILDLGCGTGSLLAGLKPSYGMGVDFSANMIDVARANYPETEYPELQFRVGDVEALKPLKDDLKGPFDFIILSDTLGFVDDCQALLEQLHDLCDEETRIVIAYYSHLWEPLLRTGEALGLKMPQPEVNFLSPADIANILSLADFDVIKTEWRQIVPTRLFGIGTAINRFIGTLPLIRKLSLRHFIVARSFRKAKRKSLSTTVLVPCRNEKGNIESAITRLPRFCDDLEVLYVEGNSSDGTFEECERVRDHYAKPENGGWDIKVFKQPGKGKGDAVRKGFDEARGDVLMILDADLTMPPEELPKFYDAIAGGKGEFINGSRLVYPMEKGAMRFLNYWANRTFAMIFSFLLNQRFTDTLCGTKVLTKADYQKIQAGRSYFGEFDPFGDFDLIFGAAKQNLKIIEIPMRYADRTYGEPQISRFRDGWLLLQMVVFAWRKLKAF</sequence>
<organism evidence="2 3">
    <name type="scientific">Pacificispira spongiicola</name>
    <dbReference type="NCBI Taxonomy" id="2729598"/>
    <lineage>
        <taxon>Bacteria</taxon>
        <taxon>Pseudomonadati</taxon>
        <taxon>Pseudomonadota</taxon>
        <taxon>Alphaproteobacteria</taxon>
        <taxon>Rhodospirillales</taxon>
        <taxon>Rhodospirillaceae</taxon>
        <taxon>Pacificispira</taxon>
    </lineage>
</organism>